<gene>
    <name evidence="1" type="ORF">Q7A36_31570</name>
</gene>
<keyword evidence="2" id="KW-1185">Reference proteome</keyword>
<reference evidence="1 2" key="1">
    <citation type="submission" date="2023-08" db="EMBL/GenBank/DDBJ databases">
        <title>The draft genome sequence of Paracraurococcus sp. LOR1-02.</title>
        <authorList>
            <person name="Kingkaew E."/>
            <person name="Tanasupawat S."/>
        </authorList>
    </citation>
    <scope>NUCLEOTIDE SEQUENCE [LARGE SCALE GENOMIC DNA]</scope>
    <source>
        <strain evidence="1 2">LOR1-02</strain>
    </source>
</reference>
<evidence type="ECO:0000313" key="2">
    <source>
        <dbReference type="Proteomes" id="UP001243009"/>
    </source>
</evidence>
<dbReference type="EMBL" id="JAUTWS010000062">
    <property type="protein sequence ID" value="MDO9712910.1"/>
    <property type="molecule type" value="Genomic_DNA"/>
</dbReference>
<sequence length="84" mass="9676">MDDDAGIKEELKREVLGFLDAHPDAADTLEGIAQWWILHQRFLRALPALGTVLEELERTGEMERVRSLDGRPLWRAGPTRVRKR</sequence>
<evidence type="ECO:0000313" key="1">
    <source>
        <dbReference type="EMBL" id="MDO9712910.1"/>
    </source>
</evidence>
<evidence type="ECO:0008006" key="3">
    <source>
        <dbReference type="Google" id="ProtNLM"/>
    </source>
</evidence>
<dbReference type="Proteomes" id="UP001243009">
    <property type="component" value="Unassembled WGS sequence"/>
</dbReference>
<proteinExistence type="predicted"/>
<name>A0ABT9EA21_9PROT</name>
<organism evidence="1 2">
    <name type="scientific">Paracraurococcus lichenis</name>
    <dbReference type="NCBI Taxonomy" id="3064888"/>
    <lineage>
        <taxon>Bacteria</taxon>
        <taxon>Pseudomonadati</taxon>
        <taxon>Pseudomonadota</taxon>
        <taxon>Alphaproteobacteria</taxon>
        <taxon>Acetobacterales</taxon>
        <taxon>Roseomonadaceae</taxon>
        <taxon>Paracraurococcus</taxon>
    </lineage>
</organism>
<protein>
    <recommendedName>
        <fullName evidence="3">DUF3253 domain-containing protein</fullName>
    </recommendedName>
</protein>
<accession>A0ABT9EA21</accession>
<dbReference type="RefSeq" id="WP_305107772.1">
    <property type="nucleotide sequence ID" value="NZ_JAUTWS010000062.1"/>
</dbReference>
<comment type="caution">
    <text evidence="1">The sequence shown here is derived from an EMBL/GenBank/DDBJ whole genome shotgun (WGS) entry which is preliminary data.</text>
</comment>